<gene>
    <name evidence="2" type="ORF">EDB92DRAFT_1781287</name>
</gene>
<accession>A0AAD4L9V6</accession>
<comment type="caution">
    <text evidence="2">The sequence shown here is derived from an EMBL/GenBank/DDBJ whole genome shotgun (WGS) entry which is preliminary data.</text>
</comment>
<sequence length="162" mass="17500">ISSYTPSLSALIESHNPSAQALDQPSLLLVARPDVSLPGVWGEIQIQDMQSLNVPVTALISRPASPGSVVEGLRDHRFAHFCVSRKSGGRHAIDASFQLRGGERLTLLEIVRSRLPNAEFSLLSCCHAAEITEESIAGKGLHLTAAMQYCGFRNVVGTLWLI</sequence>
<protein>
    <recommendedName>
        <fullName evidence="1">CHAT domain-containing protein</fullName>
    </recommendedName>
</protein>
<dbReference type="Proteomes" id="UP001201163">
    <property type="component" value="Unassembled WGS sequence"/>
</dbReference>
<feature type="domain" description="CHAT" evidence="1">
    <location>
        <begin position="3"/>
        <end position="161"/>
    </location>
</feature>
<feature type="non-terminal residue" evidence="2">
    <location>
        <position position="162"/>
    </location>
</feature>
<reference evidence="2" key="1">
    <citation type="submission" date="2022-01" db="EMBL/GenBank/DDBJ databases">
        <title>Comparative genomics reveals a dynamic genome evolution in the ectomycorrhizal milk-cap (Lactarius) mushrooms.</title>
        <authorList>
            <consortium name="DOE Joint Genome Institute"/>
            <person name="Lebreton A."/>
            <person name="Tang N."/>
            <person name="Kuo A."/>
            <person name="LaButti K."/>
            <person name="Drula E."/>
            <person name="Barry K."/>
            <person name="Clum A."/>
            <person name="Lipzen A."/>
            <person name="Mousain D."/>
            <person name="Ng V."/>
            <person name="Wang R."/>
            <person name="Wang X."/>
            <person name="Dai Y."/>
            <person name="Henrissat B."/>
            <person name="Grigoriev I.V."/>
            <person name="Guerin-Laguette A."/>
            <person name="Yu F."/>
            <person name="Martin F.M."/>
        </authorList>
    </citation>
    <scope>NUCLEOTIDE SEQUENCE</scope>
    <source>
        <strain evidence="2">QP</strain>
    </source>
</reference>
<organism evidence="2 3">
    <name type="scientific">Lactarius akahatsu</name>
    <dbReference type="NCBI Taxonomy" id="416441"/>
    <lineage>
        <taxon>Eukaryota</taxon>
        <taxon>Fungi</taxon>
        <taxon>Dikarya</taxon>
        <taxon>Basidiomycota</taxon>
        <taxon>Agaricomycotina</taxon>
        <taxon>Agaricomycetes</taxon>
        <taxon>Russulales</taxon>
        <taxon>Russulaceae</taxon>
        <taxon>Lactarius</taxon>
    </lineage>
</organism>
<dbReference type="AlphaFoldDB" id="A0AAD4L9V6"/>
<dbReference type="EMBL" id="JAKELL010000058">
    <property type="protein sequence ID" value="KAH8986004.1"/>
    <property type="molecule type" value="Genomic_DNA"/>
</dbReference>
<proteinExistence type="predicted"/>
<name>A0AAD4L9V6_9AGAM</name>
<evidence type="ECO:0000259" key="1">
    <source>
        <dbReference type="Pfam" id="PF12770"/>
    </source>
</evidence>
<evidence type="ECO:0000313" key="2">
    <source>
        <dbReference type="EMBL" id="KAH8986004.1"/>
    </source>
</evidence>
<keyword evidence="3" id="KW-1185">Reference proteome</keyword>
<dbReference type="InterPro" id="IPR024983">
    <property type="entry name" value="CHAT_dom"/>
</dbReference>
<dbReference type="Pfam" id="PF12770">
    <property type="entry name" value="CHAT"/>
    <property type="match status" value="1"/>
</dbReference>
<evidence type="ECO:0000313" key="3">
    <source>
        <dbReference type="Proteomes" id="UP001201163"/>
    </source>
</evidence>
<feature type="non-terminal residue" evidence="2">
    <location>
        <position position="1"/>
    </location>
</feature>